<keyword evidence="1" id="KW-0472">Membrane</keyword>
<evidence type="ECO:0000256" key="1">
    <source>
        <dbReference type="SAM" id="Phobius"/>
    </source>
</evidence>
<dbReference type="AlphaFoldDB" id="A0A239L2J0"/>
<proteinExistence type="predicted"/>
<dbReference type="OrthoDB" id="114027at2"/>
<keyword evidence="1" id="KW-1133">Transmembrane helix</keyword>
<organism evidence="2 3">
    <name type="scientific">Granulicella rosea</name>
    <dbReference type="NCBI Taxonomy" id="474952"/>
    <lineage>
        <taxon>Bacteria</taxon>
        <taxon>Pseudomonadati</taxon>
        <taxon>Acidobacteriota</taxon>
        <taxon>Terriglobia</taxon>
        <taxon>Terriglobales</taxon>
        <taxon>Acidobacteriaceae</taxon>
        <taxon>Granulicella</taxon>
    </lineage>
</organism>
<keyword evidence="3" id="KW-1185">Reference proteome</keyword>
<evidence type="ECO:0000313" key="2">
    <source>
        <dbReference type="EMBL" id="SNT24192.1"/>
    </source>
</evidence>
<evidence type="ECO:0000313" key="3">
    <source>
        <dbReference type="Proteomes" id="UP000198356"/>
    </source>
</evidence>
<dbReference type="RefSeq" id="WP_142988378.1">
    <property type="nucleotide sequence ID" value="NZ_FZOU01000006.1"/>
</dbReference>
<dbReference type="EMBL" id="FZOU01000006">
    <property type="protein sequence ID" value="SNT24192.1"/>
    <property type="molecule type" value="Genomic_DNA"/>
</dbReference>
<keyword evidence="1" id="KW-0812">Transmembrane</keyword>
<accession>A0A239L2J0</accession>
<protein>
    <submittedName>
        <fullName evidence="2">Uncharacterized protein</fullName>
    </submittedName>
</protein>
<sequence>MVTMGAGQALSLAMWVDGPDALSSSHAQLLMVFIGLAAFALVAQACVFIAMAVGAMKTQKRVTAIMEEVRAVAMPLMHKSHGLLDDLTPTVKEIVGKVHEISANVEEISGVVKEKLHEIEPTVTAVNATVADTNRRTQAQVAKVDGMVTSALDATAAMASTVHDSIRGPVREVAGILNGLRVGFETLLKNAKGGFSGFGGFGGGSPRPASAPAPPVVTVTPVKAYEPVVPGGPAPDAAPAAAAEVRNEMSFSAYRAAMQAKRRDLDL</sequence>
<gene>
    <name evidence="2" type="ORF">SAMN05421770_10632</name>
</gene>
<reference evidence="2 3" key="1">
    <citation type="submission" date="2017-06" db="EMBL/GenBank/DDBJ databases">
        <authorList>
            <person name="Kim H.J."/>
            <person name="Triplett B.A."/>
        </authorList>
    </citation>
    <scope>NUCLEOTIDE SEQUENCE [LARGE SCALE GENOMIC DNA]</scope>
    <source>
        <strain evidence="2 3">DSM 18704</strain>
    </source>
</reference>
<feature type="transmembrane region" description="Helical" evidence="1">
    <location>
        <begin position="29"/>
        <end position="53"/>
    </location>
</feature>
<name>A0A239L2J0_9BACT</name>
<dbReference type="Proteomes" id="UP000198356">
    <property type="component" value="Unassembled WGS sequence"/>
</dbReference>